<dbReference type="InterPro" id="IPR015424">
    <property type="entry name" value="PyrdxlP-dep_Trfase"/>
</dbReference>
<feature type="domain" description="Aromatic amino acid beta-eliminating lyase/threonine aldolase" evidence="4">
    <location>
        <begin position="9"/>
        <end position="99"/>
    </location>
</feature>
<evidence type="ECO:0000259" key="4">
    <source>
        <dbReference type="Pfam" id="PF01212"/>
    </source>
</evidence>
<dbReference type="HOGENOM" id="CLU_029381_2_0_1"/>
<dbReference type="Proteomes" id="UP000014500">
    <property type="component" value="Unassembled WGS sequence"/>
</dbReference>
<evidence type="ECO:0000256" key="1">
    <source>
        <dbReference type="ARBA" id="ARBA00001933"/>
    </source>
</evidence>
<evidence type="ECO:0000256" key="2">
    <source>
        <dbReference type="ARBA" id="ARBA00006966"/>
    </source>
</evidence>
<proteinExistence type="inferred from homology"/>
<organism evidence="5 6">
    <name type="scientific">Strigamia maritima</name>
    <name type="common">European centipede</name>
    <name type="synonym">Geophilus maritimus</name>
    <dbReference type="NCBI Taxonomy" id="126957"/>
    <lineage>
        <taxon>Eukaryota</taxon>
        <taxon>Metazoa</taxon>
        <taxon>Ecdysozoa</taxon>
        <taxon>Arthropoda</taxon>
        <taxon>Myriapoda</taxon>
        <taxon>Chilopoda</taxon>
        <taxon>Pleurostigmophora</taxon>
        <taxon>Geophilomorpha</taxon>
        <taxon>Linotaeniidae</taxon>
        <taxon>Strigamia</taxon>
    </lineage>
</organism>
<dbReference type="Gene3D" id="3.90.1150.10">
    <property type="entry name" value="Aspartate Aminotransferase, domain 1"/>
    <property type="match status" value="1"/>
</dbReference>
<evidence type="ECO:0000256" key="3">
    <source>
        <dbReference type="ARBA" id="ARBA00022898"/>
    </source>
</evidence>
<sequence>MRLILDDAQGLGSPVGSILVGTNQFIAQAIRVRKVLGGGMRQAGILAAAGIYSLTNMIERLQEDHINAGQIARAIDDLKSDVISVTNKVRTNIILVKVNEKFATSDEFTLRLKKVFEDEEKSLGKSIVVKASEIEKGSIRLVTHANVTQNDVVMAIQKLKYVVDEFNRAKN</sequence>
<keyword evidence="3" id="KW-0663">Pyridoxal phosphate</keyword>
<dbReference type="InterPro" id="IPR015421">
    <property type="entry name" value="PyrdxlP-dep_Trfase_major"/>
</dbReference>
<dbReference type="STRING" id="126957.T1J1U6"/>
<dbReference type="InterPro" id="IPR001597">
    <property type="entry name" value="ArAA_b-elim_lyase/Thr_aldolase"/>
</dbReference>
<dbReference type="OMA" id="DAENEHV"/>
<accession>T1J1U6</accession>
<evidence type="ECO:0000313" key="6">
    <source>
        <dbReference type="Proteomes" id="UP000014500"/>
    </source>
</evidence>
<reference evidence="6" key="1">
    <citation type="submission" date="2011-05" db="EMBL/GenBank/DDBJ databases">
        <authorList>
            <person name="Richards S.R."/>
            <person name="Qu J."/>
            <person name="Jiang H."/>
            <person name="Jhangiani S.N."/>
            <person name="Agravi P."/>
            <person name="Goodspeed R."/>
            <person name="Gross S."/>
            <person name="Mandapat C."/>
            <person name="Jackson L."/>
            <person name="Mathew T."/>
            <person name="Pu L."/>
            <person name="Thornton R."/>
            <person name="Saada N."/>
            <person name="Wilczek-Boney K.B."/>
            <person name="Lee S."/>
            <person name="Kovar C."/>
            <person name="Wu Y."/>
            <person name="Scherer S.E."/>
            <person name="Worley K.C."/>
            <person name="Muzny D.M."/>
            <person name="Gibbs R."/>
        </authorList>
    </citation>
    <scope>NUCLEOTIDE SEQUENCE</scope>
    <source>
        <strain evidence="6">Brora</strain>
    </source>
</reference>
<dbReference type="GO" id="GO:0005829">
    <property type="term" value="C:cytosol"/>
    <property type="evidence" value="ECO:0007669"/>
    <property type="project" value="TreeGrafter"/>
</dbReference>
<protein>
    <recommendedName>
        <fullName evidence="4">Aromatic amino acid beta-eliminating lyase/threonine aldolase domain-containing protein</fullName>
    </recommendedName>
</protein>
<dbReference type="Gene3D" id="3.40.640.10">
    <property type="entry name" value="Type I PLP-dependent aspartate aminotransferase-like (Major domain)"/>
    <property type="match status" value="1"/>
</dbReference>
<comment type="cofactor">
    <cofactor evidence="1">
        <name>pyridoxal 5'-phosphate</name>
        <dbReference type="ChEBI" id="CHEBI:597326"/>
    </cofactor>
</comment>
<dbReference type="GO" id="GO:0006567">
    <property type="term" value="P:L-threonine catabolic process"/>
    <property type="evidence" value="ECO:0007669"/>
    <property type="project" value="TreeGrafter"/>
</dbReference>
<dbReference type="PANTHER" id="PTHR48097:SF9">
    <property type="entry name" value="L-THREONINE ALDOLASE"/>
    <property type="match status" value="1"/>
</dbReference>
<dbReference type="AlphaFoldDB" id="T1J1U6"/>
<dbReference type="eggNOG" id="KOG1368">
    <property type="taxonomic scope" value="Eukaryota"/>
</dbReference>
<comment type="similarity">
    <text evidence="2">Belongs to the threonine aldolase family.</text>
</comment>
<dbReference type="InterPro" id="IPR015422">
    <property type="entry name" value="PyrdxlP-dep_Trfase_small"/>
</dbReference>
<evidence type="ECO:0000313" key="5">
    <source>
        <dbReference type="EnsemblMetazoa" id="SMAR007519-PA"/>
    </source>
</evidence>
<keyword evidence="6" id="KW-1185">Reference proteome</keyword>
<dbReference type="GO" id="GO:0008732">
    <property type="term" value="F:L-allo-threonine aldolase activity"/>
    <property type="evidence" value="ECO:0007669"/>
    <property type="project" value="TreeGrafter"/>
</dbReference>
<dbReference type="EnsemblMetazoa" id="SMAR007519-RA">
    <property type="protein sequence ID" value="SMAR007519-PA"/>
    <property type="gene ID" value="SMAR007519"/>
</dbReference>
<dbReference type="GO" id="GO:0006545">
    <property type="term" value="P:glycine biosynthetic process"/>
    <property type="evidence" value="ECO:0007669"/>
    <property type="project" value="TreeGrafter"/>
</dbReference>
<dbReference type="PhylomeDB" id="T1J1U6"/>
<dbReference type="SUPFAM" id="SSF53383">
    <property type="entry name" value="PLP-dependent transferases"/>
    <property type="match status" value="1"/>
</dbReference>
<reference evidence="5" key="2">
    <citation type="submission" date="2015-02" db="UniProtKB">
        <authorList>
            <consortium name="EnsemblMetazoa"/>
        </authorList>
    </citation>
    <scope>IDENTIFICATION</scope>
</reference>
<dbReference type="Pfam" id="PF01212">
    <property type="entry name" value="Beta_elim_lyase"/>
    <property type="match status" value="1"/>
</dbReference>
<dbReference type="PANTHER" id="PTHR48097">
    <property type="entry name" value="L-THREONINE ALDOLASE-RELATED"/>
    <property type="match status" value="1"/>
</dbReference>
<dbReference type="EMBL" id="JH431789">
    <property type="status" value="NOT_ANNOTATED_CDS"/>
    <property type="molecule type" value="Genomic_DNA"/>
</dbReference>
<name>T1J1U6_STRMM</name>